<name>A0A1S1N420_9GAMM</name>
<dbReference type="AlphaFoldDB" id="A0A1S1N420"/>
<evidence type="ECO:0000313" key="2">
    <source>
        <dbReference type="EMBL" id="OHU94409.1"/>
    </source>
</evidence>
<accession>A0A1S1N420</accession>
<proteinExistence type="predicted"/>
<sequence length="63" mass="7152">MLNGWVCAIAFSVFTVSAVLGWYLVAKFINDVLIDPNFILRITAIFSVLALMLYLQLPRCEEK</sequence>
<evidence type="ECO:0000313" key="3">
    <source>
        <dbReference type="Proteomes" id="UP000180253"/>
    </source>
</evidence>
<comment type="caution">
    <text evidence="2">The sequence shown here is derived from an EMBL/GenBank/DDBJ whole genome shotgun (WGS) entry which is preliminary data.</text>
</comment>
<gene>
    <name evidence="2" type="ORF">BIW53_15135</name>
</gene>
<dbReference type="Proteomes" id="UP000180253">
    <property type="component" value="Unassembled WGS sequence"/>
</dbReference>
<reference evidence="2 3" key="1">
    <citation type="submission" date="2016-10" db="EMBL/GenBank/DDBJ databases">
        <title>Pseudoalteromonas amylolytica sp. nov., isolated from the surface seawater.</title>
        <authorList>
            <person name="Wu Y.-H."/>
            <person name="Cheng H."/>
            <person name="Jin X.-B."/>
            <person name="Wang C.-S."/>
            <person name="Xu X.-W."/>
        </authorList>
    </citation>
    <scope>NUCLEOTIDE SEQUENCE [LARGE SCALE GENOMIC DNA]</scope>
    <source>
        <strain evidence="2 3">JCM 12483</strain>
    </source>
</reference>
<keyword evidence="1" id="KW-0812">Transmembrane</keyword>
<feature type="transmembrane region" description="Helical" evidence="1">
    <location>
        <begin position="38"/>
        <end position="57"/>
    </location>
</feature>
<feature type="transmembrane region" description="Helical" evidence="1">
    <location>
        <begin position="5"/>
        <end position="26"/>
    </location>
</feature>
<keyword evidence="1" id="KW-1133">Transmembrane helix</keyword>
<evidence type="ECO:0000256" key="1">
    <source>
        <dbReference type="SAM" id="Phobius"/>
    </source>
</evidence>
<keyword evidence="1" id="KW-0472">Membrane</keyword>
<protein>
    <submittedName>
        <fullName evidence="2">Uncharacterized protein</fullName>
    </submittedName>
</protein>
<keyword evidence="3" id="KW-1185">Reference proteome</keyword>
<dbReference type="EMBL" id="MNAN01000034">
    <property type="protein sequence ID" value="OHU94409.1"/>
    <property type="molecule type" value="Genomic_DNA"/>
</dbReference>
<organism evidence="2 3">
    <name type="scientific">Pseudoalteromonas byunsanensis</name>
    <dbReference type="NCBI Taxonomy" id="327939"/>
    <lineage>
        <taxon>Bacteria</taxon>
        <taxon>Pseudomonadati</taxon>
        <taxon>Pseudomonadota</taxon>
        <taxon>Gammaproteobacteria</taxon>
        <taxon>Alteromonadales</taxon>
        <taxon>Pseudoalteromonadaceae</taxon>
        <taxon>Pseudoalteromonas</taxon>
    </lineage>
</organism>